<sequence>MDLNRFLKKSSRDHEEIAKAQLLGVLIGPQLGLGLGFAEPHTDNLSDDSLSISNITLQEASQSMRLIRLTNNHREVAQRRRNKRSLREVRAKKPQGRRQQSIVVMKLCTHSTTKAVDVVAACVAAAQRSTVAGTPEVTRRLSAQGNPFCMSHENAQYLGWCLSMWERGS</sequence>
<accession>A0ACC0B657</accession>
<proteinExistence type="predicted"/>
<dbReference type="EMBL" id="CM044704">
    <property type="protein sequence ID" value="KAI5668115.1"/>
    <property type="molecule type" value="Genomic_DNA"/>
</dbReference>
<evidence type="ECO:0000313" key="1">
    <source>
        <dbReference type="EMBL" id="KAI5668115.1"/>
    </source>
</evidence>
<reference evidence="2" key="1">
    <citation type="journal article" date="2023" name="Nat. Plants">
        <title>Single-cell RNA sequencing provides a high-resolution roadmap for understanding the multicellular compartmentation of specialized metabolism.</title>
        <authorList>
            <person name="Sun S."/>
            <person name="Shen X."/>
            <person name="Li Y."/>
            <person name="Li Y."/>
            <person name="Wang S."/>
            <person name="Li R."/>
            <person name="Zhang H."/>
            <person name="Shen G."/>
            <person name="Guo B."/>
            <person name="Wei J."/>
            <person name="Xu J."/>
            <person name="St-Pierre B."/>
            <person name="Chen S."/>
            <person name="Sun C."/>
        </authorList>
    </citation>
    <scope>NUCLEOTIDE SEQUENCE [LARGE SCALE GENOMIC DNA]</scope>
</reference>
<name>A0ACC0B657_CATRO</name>
<organism evidence="1 2">
    <name type="scientific">Catharanthus roseus</name>
    <name type="common">Madagascar periwinkle</name>
    <name type="synonym">Vinca rosea</name>
    <dbReference type="NCBI Taxonomy" id="4058"/>
    <lineage>
        <taxon>Eukaryota</taxon>
        <taxon>Viridiplantae</taxon>
        <taxon>Streptophyta</taxon>
        <taxon>Embryophyta</taxon>
        <taxon>Tracheophyta</taxon>
        <taxon>Spermatophyta</taxon>
        <taxon>Magnoliopsida</taxon>
        <taxon>eudicotyledons</taxon>
        <taxon>Gunneridae</taxon>
        <taxon>Pentapetalae</taxon>
        <taxon>asterids</taxon>
        <taxon>lamiids</taxon>
        <taxon>Gentianales</taxon>
        <taxon>Apocynaceae</taxon>
        <taxon>Rauvolfioideae</taxon>
        <taxon>Vinceae</taxon>
        <taxon>Catharanthinae</taxon>
        <taxon>Catharanthus</taxon>
    </lineage>
</organism>
<comment type="caution">
    <text evidence="1">The sequence shown here is derived from an EMBL/GenBank/DDBJ whole genome shotgun (WGS) entry which is preliminary data.</text>
</comment>
<evidence type="ECO:0000313" key="2">
    <source>
        <dbReference type="Proteomes" id="UP001060085"/>
    </source>
</evidence>
<gene>
    <name evidence="1" type="ORF">M9H77_17968</name>
</gene>
<dbReference type="Proteomes" id="UP001060085">
    <property type="component" value="Linkage Group LG04"/>
</dbReference>
<keyword evidence="2" id="KW-1185">Reference proteome</keyword>
<protein>
    <submittedName>
        <fullName evidence="1">Uncharacterized protein</fullName>
    </submittedName>
</protein>